<keyword evidence="3" id="KW-1185">Reference proteome</keyword>
<organism evidence="3 4">
    <name type="scientific">Hyalella azteca</name>
    <name type="common">Amphipod</name>
    <dbReference type="NCBI Taxonomy" id="294128"/>
    <lineage>
        <taxon>Eukaryota</taxon>
        <taxon>Metazoa</taxon>
        <taxon>Ecdysozoa</taxon>
        <taxon>Arthropoda</taxon>
        <taxon>Crustacea</taxon>
        <taxon>Multicrustacea</taxon>
        <taxon>Malacostraca</taxon>
        <taxon>Eumalacostraca</taxon>
        <taxon>Peracarida</taxon>
        <taxon>Amphipoda</taxon>
        <taxon>Senticaudata</taxon>
        <taxon>Talitrida</taxon>
        <taxon>Talitroidea</taxon>
        <taxon>Hyalellidae</taxon>
        <taxon>Hyalella</taxon>
    </lineage>
</organism>
<accession>A0A8B7P5X2</accession>
<name>A0A8B7P5X2_HYAAZ</name>
<proteinExistence type="predicted"/>
<gene>
    <name evidence="4 5" type="primary">LOC108677695</name>
</gene>
<evidence type="ECO:0000313" key="4">
    <source>
        <dbReference type="RefSeq" id="XP_018021448.1"/>
    </source>
</evidence>
<keyword evidence="1" id="KW-0175">Coiled coil</keyword>
<dbReference type="KEGG" id="hazt:108677695"/>
<evidence type="ECO:0000313" key="3">
    <source>
        <dbReference type="Proteomes" id="UP000694843"/>
    </source>
</evidence>
<feature type="compositionally biased region" description="Polar residues" evidence="2">
    <location>
        <begin position="128"/>
        <end position="153"/>
    </location>
</feature>
<dbReference type="RefSeq" id="XP_018021449.1">
    <property type="nucleotide sequence ID" value="XM_018165960.2"/>
</dbReference>
<dbReference type="RefSeq" id="XP_018021448.1">
    <property type="nucleotide sequence ID" value="XM_018165959.2"/>
</dbReference>
<evidence type="ECO:0000313" key="5">
    <source>
        <dbReference type="RefSeq" id="XP_018021449.1"/>
    </source>
</evidence>
<evidence type="ECO:0000256" key="1">
    <source>
        <dbReference type="SAM" id="Coils"/>
    </source>
</evidence>
<dbReference type="GeneID" id="108677695"/>
<dbReference type="AlphaFoldDB" id="A0A8B7P5X2"/>
<protein>
    <submittedName>
        <fullName evidence="4 5">Uncharacterized protein LOC108677695</fullName>
    </submittedName>
</protein>
<reference evidence="4 5" key="1">
    <citation type="submission" date="2025-04" db="UniProtKB">
        <authorList>
            <consortium name="RefSeq"/>
        </authorList>
    </citation>
    <scope>IDENTIFICATION</scope>
    <source>
        <tissue evidence="4 5">Whole organism</tissue>
    </source>
</reference>
<evidence type="ECO:0000256" key="2">
    <source>
        <dbReference type="SAM" id="MobiDB-lite"/>
    </source>
</evidence>
<feature type="coiled-coil region" evidence="1">
    <location>
        <begin position="273"/>
        <end position="307"/>
    </location>
</feature>
<feature type="compositionally biased region" description="Polar residues" evidence="2">
    <location>
        <begin position="71"/>
        <end position="107"/>
    </location>
</feature>
<feature type="region of interest" description="Disordered" evidence="2">
    <location>
        <begin position="71"/>
        <end position="157"/>
    </location>
</feature>
<sequence length="322" mass="34791">MVAEFRLAKPNTFFVNINPSNSHLKSDDNRSSEEDSSPLLKVVRGNIIRRGDSNLLSTLLEAAPELRSTIMGTQNPEDFENSPYSGHSMNFSISRSSVDNTHNQLGPGSSHAAGQYSADSSRQDGGYSHTSAVSGSPGSLNDNLQSNASTPTTGPHIRLADFSRASSFGMSNQDSQPQFYAPNSVTSTAASYGNHGVGQVPTITVIRSTETIEFTPNLNHSQLQNAGVAAHGSSPYGQSAGFVGDSQRRTNRSVRPKHHLNQNGLCANSPCDHGDLLRDRESLIRENETLKRKLKLLATTINDEEKLNKLLRCLRGSRAPTS</sequence>
<dbReference type="Proteomes" id="UP000694843">
    <property type="component" value="Unplaced"/>
</dbReference>